<comment type="similarity">
    <text evidence="2 8">Belongs to the Casparian strip membrane proteins (CASP) family.</text>
</comment>
<comment type="subcellular location">
    <subcellularLocation>
        <location evidence="1 8">Cell membrane</location>
        <topology evidence="1 8">Multi-pass membrane protein</topology>
    </subcellularLocation>
</comment>
<keyword evidence="5 8" id="KW-0812">Transmembrane</keyword>
<comment type="caution">
    <text evidence="10">The sequence shown here is derived from an EMBL/GenBank/DDBJ whole genome shotgun (WGS) entry which is preliminary data.</text>
</comment>
<dbReference type="EMBL" id="JXTC01000070">
    <property type="protein sequence ID" value="PON91965.1"/>
    <property type="molecule type" value="Genomic_DNA"/>
</dbReference>
<evidence type="ECO:0000256" key="4">
    <source>
        <dbReference type="ARBA" id="ARBA00022475"/>
    </source>
</evidence>
<dbReference type="InterPro" id="IPR006702">
    <property type="entry name" value="CASP_dom"/>
</dbReference>
<keyword evidence="7 8" id="KW-0472">Membrane</keyword>
<dbReference type="Proteomes" id="UP000237000">
    <property type="component" value="Unassembled WGS sequence"/>
</dbReference>
<feature type="domain" description="Casparian strip membrane protein" evidence="9">
    <location>
        <begin position="20"/>
        <end position="157"/>
    </location>
</feature>
<evidence type="ECO:0000313" key="10">
    <source>
        <dbReference type="EMBL" id="PON91965.1"/>
    </source>
</evidence>
<feature type="transmembrane region" description="Helical" evidence="8">
    <location>
        <begin position="146"/>
        <end position="170"/>
    </location>
</feature>
<dbReference type="NCBIfam" id="TIGR01569">
    <property type="entry name" value="A_tha_TIGR01569"/>
    <property type="match status" value="1"/>
</dbReference>
<dbReference type="FunCoup" id="A0A2P5F2F7">
    <property type="interactions" value="640"/>
</dbReference>
<protein>
    <recommendedName>
        <fullName evidence="8">CASP-like protein</fullName>
    </recommendedName>
</protein>
<dbReference type="PANTHER" id="PTHR33573">
    <property type="entry name" value="CASP-LIKE PROTEIN 4A4"/>
    <property type="match status" value="1"/>
</dbReference>
<comment type="subunit">
    <text evidence="3 8">Homodimer and heterodimers.</text>
</comment>
<evidence type="ECO:0000256" key="8">
    <source>
        <dbReference type="RuleBase" id="RU361233"/>
    </source>
</evidence>
<evidence type="ECO:0000256" key="7">
    <source>
        <dbReference type="ARBA" id="ARBA00023136"/>
    </source>
</evidence>
<dbReference type="InterPro" id="IPR006459">
    <property type="entry name" value="CASP/CASPL"/>
</dbReference>
<dbReference type="GO" id="GO:0005886">
    <property type="term" value="C:plasma membrane"/>
    <property type="evidence" value="ECO:0007669"/>
    <property type="project" value="UniProtKB-SubCell"/>
</dbReference>
<keyword evidence="6 8" id="KW-1133">Transmembrane helix</keyword>
<evidence type="ECO:0000259" key="9">
    <source>
        <dbReference type="Pfam" id="PF04535"/>
    </source>
</evidence>
<keyword evidence="4 8" id="KW-1003">Cell membrane</keyword>
<evidence type="ECO:0000256" key="3">
    <source>
        <dbReference type="ARBA" id="ARBA00011489"/>
    </source>
</evidence>
<gene>
    <name evidence="10" type="ORF">TorRG33x02_122960</name>
</gene>
<evidence type="ECO:0000256" key="5">
    <source>
        <dbReference type="ARBA" id="ARBA00022692"/>
    </source>
</evidence>
<dbReference type="OrthoDB" id="755577at2759"/>
<evidence type="ECO:0000313" key="11">
    <source>
        <dbReference type="Proteomes" id="UP000237000"/>
    </source>
</evidence>
<name>A0A2P5F2F7_TREOI</name>
<reference evidence="11" key="1">
    <citation type="submission" date="2016-06" db="EMBL/GenBank/DDBJ databases">
        <title>Parallel loss of symbiosis genes in relatives of nitrogen-fixing non-legume Parasponia.</title>
        <authorList>
            <person name="Van Velzen R."/>
            <person name="Holmer R."/>
            <person name="Bu F."/>
            <person name="Rutten L."/>
            <person name="Van Zeijl A."/>
            <person name="Liu W."/>
            <person name="Santuari L."/>
            <person name="Cao Q."/>
            <person name="Sharma T."/>
            <person name="Shen D."/>
            <person name="Roswanjaya Y."/>
            <person name="Wardhani T."/>
            <person name="Kalhor M.S."/>
            <person name="Jansen J."/>
            <person name="Van den Hoogen J."/>
            <person name="Gungor B."/>
            <person name="Hartog M."/>
            <person name="Hontelez J."/>
            <person name="Verver J."/>
            <person name="Yang W.-C."/>
            <person name="Schijlen E."/>
            <person name="Repin R."/>
            <person name="Schilthuizen M."/>
            <person name="Schranz E."/>
            <person name="Heidstra R."/>
            <person name="Miyata K."/>
            <person name="Fedorova E."/>
            <person name="Kohlen W."/>
            <person name="Bisseling T."/>
            <person name="Smit S."/>
            <person name="Geurts R."/>
        </authorList>
    </citation>
    <scope>NUCLEOTIDE SEQUENCE [LARGE SCALE GENOMIC DNA]</scope>
    <source>
        <strain evidence="11">cv. RG33-2</strain>
    </source>
</reference>
<evidence type="ECO:0000256" key="2">
    <source>
        <dbReference type="ARBA" id="ARBA00007651"/>
    </source>
</evidence>
<dbReference type="AlphaFoldDB" id="A0A2P5F2F7"/>
<organism evidence="10 11">
    <name type="scientific">Trema orientale</name>
    <name type="common">Charcoal tree</name>
    <name type="synonym">Celtis orientalis</name>
    <dbReference type="NCBI Taxonomy" id="63057"/>
    <lineage>
        <taxon>Eukaryota</taxon>
        <taxon>Viridiplantae</taxon>
        <taxon>Streptophyta</taxon>
        <taxon>Embryophyta</taxon>
        <taxon>Tracheophyta</taxon>
        <taxon>Spermatophyta</taxon>
        <taxon>Magnoliopsida</taxon>
        <taxon>eudicotyledons</taxon>
        <taxon>Gunneridae</taxon>
        <taxon>Pentapetalae</taxon>
        <taxon>rosids</taxon>
        <taxon>fabids</taxon>
        <taxon>Rosales</taxon>
        <taxon>Cannabaceae</taxon>
        <taxon>Trema</taxon>
    </lineage>
</organism>
<keyword evidence="11" id="KW-1185">Reference proteome</keyword>
<dbReference type="STRING" id="63057.A0A2P5F2F7"/>
<proteinExistence type="inferred from homology"/>
<dbReference type="InParanoid" id="A0A2P5F2F7"/>
<evidence type="ECO:0000256" key="6">
    <source>
        <dbReference type="ARBA" id="ARBA00022989"/>
    </source>
</evidence>
<feature type="transmembrane region" description="Helical" evidence="8">
    <location>
        <begin position="25"/>
        <end position="43"/>
    </location>
</feature>
<dbReference type="PANTHER" id="PTHR33573:SF30">
    <property type="entry name" value="CASP-LIKE PROTEIN 2C1-RELATED"/>
    <property type="match status" value="1"/>
</dbReference>
<feature type="transmembrane region" description="Helical" evidence="8">
    <location>
        <begin position="63"/>
        <end position="90"/>
    </location>
</feature>
<accession>A0A2P5F2F7</accession>
<sequence length="188" mass="21107">MRGNPDEISPNNSTKNTPFLKLIDCSLRISVIPLSIATIWFTVTNQQDNTLYGKLKFTNLTGLKFMVCISFLSAVYAFVAAVSSWVRCLATKAWFFFVSDQIAAYLMVISGAAVMEILYLAYNGDKDVSWSEACHSYGRFCNRMKLALVFHALALCCLFVLALISAYRVFSMFEPPSLNNKEVEEQTT</sequence>
<feature type="transmembrane region" description="Helical" evidence="8">
    <location>
        <begin position="102"/>
        <end position="122"/>
    </location>
</feature>
<dbReference type="Pfam" id="PF04535">
    <property type="entry name" value="CASP_dom"/>
    <property type="match status" value="1"/>
</dbReference>
<evidence type="ECO:0000256" key="1">
    <source>
        <dbReference type="ARBA" id="ARBA00004651"/>
    </source>
</evidence>